<dbReference type="SUPFAM" id="SSF52980">
    <property type="entry name" value="Restriction endonuclease-like"/>
    <property type="match status" value="1"/>
</dbReference>
<gene>
    <name evidence="1" type="ORF">PSDVSF_16740</name>
</gene>
<dbReference type="RefSeq" id="WP_229597039.1">
    <property type="nucleotide sequence ID" value="NZ_AP024485.1"/>
</dbReference>
<sequence>MHQNKLFWLAKFDANVKRDKNAEKALIETGWKVIVEWGCETQKRY</sequence>
<evidence type="ECO:0000313" key="2">
    <source>
        <dbReference type="Proteomes" id="UP001053296"/>
    </source>
</evidence>
<evidence type="ECO:0000313" key="1">
    <source>
        <dbReference type="EMBL" id="BCS88432.1"/>
    </source>
</evidence>
<accession>A0ABN6ESH6</accession>
<reference evidence="1" key="1">
    <citation type="journal article" date="2022" name="Arch. Microbiol.">
        <title>Pseudodesulfovibrio sediminis sp. nov., a mesophilic and neutrophilic sulfate-reducing bacterium isolated from sediment of a brackish lake.</title>
        <authorList>
            <person name="Takahashi A."/>
            <person name="Kojima H."/>
            <person name="Watanabe M."/>
            <person name="Fukui M."/>
        </authorList>
    </citation>
    <scope>NUCLEOTIDE SEQUENCE</scope>
    <source>
        <strain evidence="1">SF6</strain>
    </source>
</reference>
<dbReference type="Proteomes" id="UP001053296">
    <property type="component" value="Chromosome"/>
</dbReference>
<name>A0ABN6ESH6_9BACT</name>
<dbReference type="InterPro" id="IPR011335">
    <property type="entry name" value="Restrct_endonuc-II-like"/>
</dbReference>
<evidence type="ECO:0008006" key="3">
    <source>
        <dbReference type="Google" id="ProtNLM"/>
    </source>
</evidence>
<keyword evidence="2" id="KW-1185">Reference proteome</keyword>
<protein>
    <recommendedName>
        <fullName evidence="3">DNA mismatch endonuclease Vsr</fullName>
    </recommendedName>
</protein>
<proteinExistence type="predicted"/>
<dbReference type="Gene3D" id="3.40.960.10">
    <property type="entry name" value="VSR Endonuclease"/>
    <property type="match status" value="1"/>
</dbReference>
<organism evidence="1 2">
    <name type="scientific">Pseudodesulfovibrio sediminis</name>
    <dbReference type="NCBI Taxonomy" id="2810563"/>
    <lineage>
        <taxon>Bacteria</taxon>
        <taxon>Pseudomonadati</taxon>
        <taxon>Thermodesulfobacteriota</taxon>
        <taxon>Desulfovibrionia</taxon>
        <taxon>Desulfovibrionales</taxon>
        <taxon>Desulfovibrionaceae</taxon>
    </lineage>
</organism>
<dbReference type="EMBL" id="AP024485">
    <property type="protein sequence ID" value="BCS88432.1"/>
    <property type="molecule type" value="Genomic_DNA"/>
</dbReference>